<dbReference type="AlphaFoldDB" id="A0AAE0ZDZ7"/>
<evidence type="ECO:0000313" key="3">
    <source>
        <dbReference type="Proteomes" id="UP001283361"/>
    </source>
</evidence>
<keyword evidence="3" id="KW-1185">Reference proteome</keyword>
<name>A0AAE0ZDZ7_9GAST</name>
<sequence length="83" mass="8936">MFQVSQSGQPRPSSRDDLDLGDTRDSDNSTAPGFGLALAKANPSTGQSIGSVDLVMPDYRDHRSFHCSRDGRGALIVLGFRLL</sequence>
<comment type="caution">
    <text evidence="2">The sequence shown here is derived from an EMBL/GenBank/DDBJ whole genome shotgun (WGS) entry which is preliminary data.</text>
</comment>
<accession>A0AAE0ZDZ7</accession>
<evidence type="ECO:0000256" key="1">
    <source>
        <dbReference type="SAM" id="MobiDB-lite"/>
    </source>
</evidence>
<proteinExistence type="predicted"/>
<dbReference type="EMBL" id="JAWDGP010004118">
    <property type="protein sequence ID" value="KAK3767659.1"/>
    <property type="molecule type" value="Genomic_DNA"/>
</dbReference>
<organism evidence="2 3">
    <name type="scientific">Elysia crispata</name>
    <name type="common">lettuce slug</name>
    <dbReference type="NCBI Taxonomy" id="231223"/>
    <lineage>
        <taxon>Eukaryota</taxon>
        <taxon>Metazoa</taxon>
        <taxon>Spiralia</taxon>
        <taxon>Lophotrochozoa</taxon>
        <taxon>Mollusca</taxon>
        <taxon>Gastropoda</taxon>
        <taxon>Heterobranchia</taxon>
        <taxon>Euthyneura</taxon>
        <taxon>Panpulmonata</taxon>
        <taxon>Sacoglossa</taxon>
        <taxon>Placobranchoidea</taxon>
        <taxon>Plakobranchidae</taxon>
        <taxon>Elysia</taxon>
    </lineage>
</organism>
<feature type="region of interest" description="Disordered" evidence="1">
    <location>
        <begin position="1"/>
        <end position="47"/>
    </location>
</feature>
<reference evidence="2" key="1">
    <citation type="journal article" date="2023" name="G3 (Bethesda)">
        <title>A reference genome for the long-term kleptoplast-retaining sea slug Elysia crispata morphotype clarki.</title>
        <authorList>
            <person name="Eastman K.E."/>
            <person name="Pendleton A.L."/>
            <person name="Shaikh M.A."/>
            <person name="Suttiyut T."/>
            <person name="Ogas R."/>
            <person name="Tomko P."/>
            <person name="Gavelis G."/>
            <person name="Widhalm J.R."/>
            <person name="Wisecaver J.H."/>
        </authorList>
    </citation>
    <scope>NUCLEOTIDE SEQUENCE</scope>
    <source>
        <strain evidence="2">ECLA1</strain>
    </source>
</reference>
<feature type="compositionally biased region" description="Polar residues" evidence="1">
    <location>
        <begin position="1"/>
        <end position="12"/>
    </location>
</feature>
<feature type="compositionally biased region" description="Basic and acidic residues" evidence="1">
    <location>
        <begin position="13"/>
        <end position="27"/>
    </location>
</feature>
<gene>
    <name evidence="2" type="ORF">RRG08_022694</name>
</gene>
<protein>
    <submittedName>
        <fullName evidence="2">Uncharacterized protein</fullName>
    </submittedName>
</protein>
<dbReference type="Proteomes" id="UP001283361">
    <property type="component" value="Unassembled WGS sequence"/>
</dbReference>
<evidence type="ECO:0000313" key="2">
    <source>
        <dbReference type="EMBL" id="KAK3767659.1"/>
    </source>
</evidence>